<dbReference type="HOGENOM" id="CLU_1667965_0_0_4"/>
<dbReference type="eggNOG" id="ENOG5032TQ2">
    <property type="taxonomic scope" value="Bacteria"/>
</dbReference>
<evidence type="ECO:0000313" key="2">
    <source>
        <dbReference type="Proteomes" id="UP000008385"/>
    </source>
</evidence>
<accession>F5Y2W3</accession>
<dbReference type="KEGG" id="rta:Rta_25610"/>
<dbReference type="AlphaFoldDB" id="F5Y2W3"/>
<keyword evidence="2" id="KW-1185">Reference proteome</keyword>
<gene>
    <name evidence="1" type="ordered locus">Rta_25610</name>
</gene>
<dbReference type="EMBL" id="CP000245">
    <property type="protein sequence ID" value="AEG93659.1"/>
    <property type="molecule type" value="Genomic_DNA"/>
</dbReference>
<evidence type="ECO:0000313" key="1">
    <source>
        <dbReference type="EMBL" id="AEG93659.1"/>
    </source>
</evidence>
<reference evidence="1 2" key="2">
    <citation type="journal article" date="2011" name="PLoS ONE">
        <title>The Cyst-Dividing Bacterium Ramlibacter tataouinensis TTB310 Genome Reveals a Well-Stocked Toolbox for Adaptation to a Desert Environment.</title>
        <authorList>
            <person name="De Luca G."/>
            <person name="Barakat M."/>
            <person name="Ortet P."/>
            <person name="Fochesato S."/>
            <person name="Jourlin-Castelli C."/>
            <person name="Ansaldi M."/>
            <person name="Py B."/>
            <person name="Fichant G."/>
            <person name="Coutinho P.M."/>
            <person name="Voulhoux R."/>
            <person name="Bastien O."/>
            <person name="Marechal E."/>
            <person name="Henrissat B."/>
            <person name="Quentin Y."/>
            <person name="Noirot P."/>
            <person name="Filloux A."/>
            <person name="Mejean V."/>
            <person name="Dubow M.S."/>
            <person name="Barras F."/>
            <person name="Barbe V."/>
            <person name="Weissenbach J."/>
            <person name="Mihalcescu I."/>
            <person name="Vermeglio A."/>
            <person name="Achouak W."/>
            <person name="Heulin T."/>
        </authorList>
    </citation>
    <scope>NUCLEOTIDE SEQUENCE [LARGE SCALE GENOMIC DNA]</scope>
    <source>
        <strain evidence="2">ATCC BAA-407 / DSM 14655 / LMG 21543 / TTB310</strain>
    </source>
</reference>
<reference evidence="2" key="1">
    <citation type="submission" date="2006-01" db="EMBL/GenBank/DDBJ databases">
        <title>Genome of the cyst-dividing bacterium Ramlibacter tataouinensis.</title>
        <authorList>
            <person name="Barakat M."/>
            <person name="Ortet P."/>
            <person name="De Luca G."/>
            <person name="Jourlin-Castelli C."/>
            <person name="Ansaldi M."/>
            <person name="Py B."/>
            <person name="Fichant G."/>
            <person name="Coutinho P."/>
            <person name="Voulhoux R."/>
            <person name="Bastien O."/>
            <person name="Roy S."/>
            <person name="Marechal E."/>
            <person name="Henrissat B."/>
            <person name="Quentin Y."/>
            <person name="Noirot P."/>
            <person name="Filloux A."/>
            <person name="Mejean V."/>
            <person name="DuBow M."/>
            <person name="Barras F."/>
            <person name="Heulin T."/>
        </authorList>
    </citation>
    <scope>NUCLEOTIDE SEQUENCE [LARGE SCALE GENOMIC DNA]</scope>
    <source>
        <strain evidence="2">ATCC BAA-407 / DSM 14655 / LMG 21543 / TTB310</strain>
    </source>
</reference>
<dbReference type="Proteomes" id="UP000008385">
    <property type="component" value="Chromosome"/>
</dbReference>
<proteinExistence type="predicted"/>
<name>F5Y2W3_RAMTT</name>
<organism evidence="1 2">
    <name type="scientific">Ramlibacter tataouinensis (strain ATCC BAA-407 / DSM 14655 / LMG 21543 / TTB310)</name>
    <dbReference type="NCBI Taxonomy" id="365046"/>
    <lineage>
        <taxon>Bacteria</taxon>
        <taxon>Pseudomonadati</taxon>
        <taxon>Pseudomonadota</taxon>
        <taxon>Betaproteobacteria</taxon>
        <taxon>Burkholderiales</taxon>
        <taxon>Comamonadaceae</taxon>
        <taxon>Ramlibacter</taxon>
    </lineage>
</organism>
<sequence>MQFREEIDRCRAEDLRKDVIIRHVNRLDDYPNAKERPGISPWFKVGLLDTYHKGIIVGLGWHGMIDTPQGPRLADYAKGEKSEFTTMLTGEIPYDFIESMNVRGDEYYYLPHIFCHFANRGEPYERLFYAVKQDMRHGHHYWKEIASYDEVKRNGRHV</sequence>
<protein>
    <submittedName>
        <fullName evidence="1">Uncharacterized protein</fullName>
    </submittedName>
</protein>